<dbReference type="RefSeq" id="YP_009801543.1">
    <property type="nucleotide sequence ID" value="NC_047973.1"/>
</dbReference>
<proteinExistence type="predicted"/>
<dbReference type="EMBL" id="MH153803">
    <property type="protein sequence ID" value="AWN03519.1"/>
    <property type="molecule type" value="Genomic_DNA"/>
</dbReference>
<evidence type="ECO:0000313" key="1">
    <source>
        <dbReference type="EMBL" id="AWN03519.1"/>
    </source>
</evidence>
<organism evidence="1 2">
    <name type="scientific">Microbacterium phage Hyperion</name>
    <dbReference type="NCBI Taxonomy" id="2182354"/>
    <lineage>
        <taxon>Viruses</taxon>
        <taxon>Duplodnaviria</taxon>
        <taxon>Heunggongvirae</taxon>
        <taxon>Uroviricota</taxon>
        <taxon>Caudoviricetes</taxon>
        <taxon>Squashvirus</taxon>
        <taxon>Squashvirus hyperion</taxon>
    </lineage>
</organism>
<dbReference type="KEGG" id="vg:54992166"/>
<evidence type="ECO:0000313" key="2">
    <source>
        <dbReference type="Proteomes" id="UP000246630"/>
    </source>
</evidence>
<gene>
    <name evidence="1" type="primary">1</name>
    <name evidence="1" type="ORF">PBI_HYPERION_1</name>
</gene>
<dbReference type="GeneID" id="54992166"/>
<keyword evidence="2" id="KW-1185">Reference proteome</keyword>
<protein>
    <submittedName>
        <fullName evidence="1">Uncharacterized protein</fullName>
    </submittedName>
</protein>
<name>A0A2U8UIM8_9CAUD</name>
<accession>A0A2U8UIM8</accession>
<reference evidence="1 2" key="1">
    <citation type="submission" date="2018-03" db="EMBL/GenBank/DDBJ databases">
        <authorList>
            <person name="Stanton A.-C.J."/>
            <person name="Garlena R.A."/>
            <person name="Russell D.A."/>
            <person name="Pope W.H."/>
            <person name="Jacobs-Sera D."/>
            <person name="Hatfull G.F."/>
        </authorList>
    </citation>
    <scope>NUCLEOTIDE SEQUENCE [LARGE SCALE GENOMIC DNA]</scope>
</reference>
<dbReference type="Proteomes" id="UP000246630">
    <property type="component" value="Segment"/>
</dbReference>
<sequence length="79" mass="8542">MTTTTISVHLVIGSKVHDLTLVGDPADVMFALQVGRTVSEILLEHREPEPPIVIPAVDGVYMIDLVGDDGEGFGERIEE</sequence>